<keyword evidence="1" id="KW-0472">Membrane</keyword>
<feature type="transmembrane region" description="Helical" evidence="1">
    <location>
        <begin position="273"/>
        <end position="295"/>
    </location>
</feature>
<name>A0ABX7NS60_9BACT</name>
<feature type="signal peptide" evidence="2">
    <location>
        <begin position="1"/>
        <end position="20"/>
    </location>
</feature>
<accession>A0ABX7NS60</accession>
<organism evidence="3 4">
    <name type="scientific">Pyxidicoccus parkwayensis</name>
    <dbReference type="NCBI Taxonomy" id="2813578"/>
    <lineage>
        <taxon>Bacteria</taxon>
        <taxon>Pseudomonadati</taxon>
        <taxon>Myxococcota</taxon>
        <taxon>Myxococcia</taxon>
        <taxon>Myxococcales</taxon>
        <taxon>Cystobacterineae</taxon>
        <taxon>Myxococcaceae</taxon>
        <taxon>Pyxidicoccus</taxon>
    </lineage>
</organism>
<reference evidence="3 4" key="1">
    <citation type="submission" date="2021-02" db="EMBL/GenBank/DDBJ databases">
        <title>De Novo genome assembly of isolated myxobacteria.</title>
        <authorList>
            <person name="Stevens D.C."/>
        </authorList>
    </citation>
    <scope>NUCLEOTIDE SEQUENCE [LARGE SCALE GENOMIC DNA]</scope>
    <source>
        <strain evidence="4">SCPEA02</strain>
    </source>
</reference>
<evidence type="ECO:0000256" key="1">
    <source>
        <dbReference type="SAM" id="Phobius"/>
    </source>
</evidence>
<keyword evidence="2" id="KW-0732">Signal</keyword>
<dbReference type="Pfam" id="PF09935">
    <property type="entry name" value="DUF2167"/>
    <property type="match status" value="1"/>
</dbReference>
<keyword evidence="1" id="KW-1133">Transmembrane helix</keyword>
<protein>
    <submittedName>
        <fullName evidence="3">DUF2167 domain-containing protein</fullName>
    </submittedName>
</protein>
<evidence type="ECO:0000313" key="3">
    <source>
        <dbReference type="EMBL" id="QSQ20236.1"/>
    </source>
</evidence>
<keyword evidence="4" id="KW-1185">Reference proteome</keyword>
<sequence length="309" mass="33194">MQRRWWMSVVMSLAAATAWAQMPAPEAAPAAEQEEVEEDAPPPLPELHPRHGDVLLGNGLAKMNVPENFEYLSPEDAQKVLVDVWGNPPGTKTLGMLVPAGIPVDADEGWGVVIEYSDDGHVDDEDAAGIDYADLLKDMQKGTQEENAERTQAGYPAVQLVGWAATPHYDQATRKLYWAKELAFSDMDTKDHTLNYNIRLLGKEGVLVLNAVSSMSALPQVEKDMKQVLAFTDFQPGHRYSDFNPSTGRVAAYGIAGLVAGKAAVKAGLFKGLFALLLAGKKAIAGVLAVVVAALGKLFKRGGNNDGTP</sequence>
<evidence type="ECO:0000256" key="2">
    <source>
        <dbReference type="SAM" id="SignalP"/>
    </source>
</evidence>
<dbReference type="Proteomes" id="UP000662747">
    <property type="component" value="Chromosome"/>
</dbReference>
<keyword evidence="1" id="KW-0812">Transmembrane</keyword>
<dbReference type="InterPro" id="IPR018682">
    <property type="entry name" value="DUF2167_membr"/>
</dbReference>
<proteinExistence type="predicted"/>
<evidence type="ECO:0000313" key="4">
    <source>
        <dbReference type="Proteomes" id="UP000662747"/>
    </source>
</evidence>
<dbReference type="EMBL" id="CP071090">
    <property type="protein sequence ID" value="QSQ20236.1"/>
    <property type="molecule type" value="Genomic_DNA"/>
</dbReference>
<dbReference type="RefSeq" id="WP_206721817.1">
    <property type="nucleotide sequence ID" value="NZ_CP071090.1"/>
</dbReference>
<gene>
    <name evidence="3" type="ORF">JY651_33930</name>
</gene>
<feature type="chain" id="PRO_5046326975" evidence="2">
    <location>
        <begin position="21"/>
        <end position="309"/>
    </location>
</feature>